<evidence type="ECO:0000256" key="11">
    <source>
        <dbReference type="ARBA" id="ARBA00056117"/>
    </source>
</evidence>
<evidence type="ECO:0000256" key="4">
    <source>
        <dbReference type="ARBA" id="ARBA00022692"/>
    </source>
</evidence>
<dbReference type="Gene3D" id="2.60.120.10">
    <property type="entry name" value="Jelly Rolls"/>
    <property type="match status" value="1"/>
</dbReference>
<dbReference type="FunFam" id="1.10.287.630:FF:000003">
    <property type="entry name" value="Cyclic nucleotide-gated ion channel 1"/>
    <property type="match status" value="1"/>
</dbReference>
<dbReference type="GO" id="GO:0031965">
    <property type="term" value="C:nuclear membrane"/>
    <property type="evidence" value="ECO:0007669"/>
    <property type="project" value="UniProtKB-SubCell"/>
</dbReference>
<dbReference type="PANTHER" id="PTHR45651:SF52">
    <property type="entry name" value="CYCLIC NUCLEOTIDE-GATED ION CHANNEL 5-RELATED"/>
    <property type="match status" value="1"/>
</dbReference>
<dbReference type="Proteomes" id="UP000326939">
    <property type="component" value="Chromosome 18"/>
</dbReference>
<evidence type="ECO:0000256" key="5">
    <source>
        <dbReference type="ARBA" id="ARBA00022989"/>
    </source>
</evidence>
<sequence length="882" mass="100986">MMFDCGSKSQYVGGGQRDKFVRCSYLHMLRQPLSKVEHLASSLDQLNQIFDAYTSDLFSFVIFLYLRLDDLDSRLSSPSSAGVRNCGFGIEGFRRTGQGTDTPSRSFKRGIRKGSEGLKSIGRSLRFGVSRGVFPEDLKVSEKKIFDPQDKFLQFCNKLFLISCILAVSVDPLFFYLPVFSDSEKCLGIDRKLATIATTLRTIVDAFYLIRMALQFRTAFIAPSSRVFGRGELVIDPTQIAKRYMQRYFIIDLLSVLPLPQIVVWRFLLRSKGSDVLATKQALLYIILLQYIPRFFRILPLTSELKRTAGVFAETAWAGAAYYLLLYMLASHIVGSFWYLLAVERNDACWQKNCTDAVKCKTNFLYCGNQNTKDYDAWNSSNLNSSCSAQNNNQFDYGIYSNALSSGIVSSKKFISKYCFCLWWGLQNLRSGLSLYSLLFLGLETSTYPGEVIFSIALAIFGLILFALLIGNMQTYLQSLTIRLEEMRVKRRDSEQWMHHRLLPQDLRERVRRYDQYKWLETRGVDEENLVQSLPKDLRRDIKRHLCLALVRRVSPLNPYRSLVCVSKFCASERQFGGLYHLVHHTAFQCILVKYSIYCLKLYINMNWLCEAVLFAQAHFYKFPDIGLSPMVLDMLKMPSKVPLFDNMDERLLDAICERLKPCLFTESTYIVREGDPVDEMLFIIRGRLESVTTDGGRSGFFNRSLLKEGDFCGEELLTWALDPKSGANLPSSTRTVKALREVEAFALIAEELKFVASQFRRLHSRQVQHTFRFYSEQWKTWAACFIQAAWRRYSKRKSLELRRKEEEDEAEAEAAEAEGSDGNRSNVSGGGSYSIGATFLATKFAANALRGIHRNRNARTARELVKLQKPPEPDFTAEDAD</sequence>
<comment type="subunit">
    <text evidence="12">Interacts (via N-terminus) with DMI1 (via c-terminus). The Nod factor has no effect on this interaction, implying that the complex is maintained after activation.</text>
</comment>
<feature type="transmembrane region" description="Helical" evidence="13">
    <location>
        <begin position="320"/>
        <end position="342"/>
    </location>
</feature>
<dbReference type="SMART" id="SM00100">
    <property type="entry name" value="cNMP"/>
    <property type="match status" value="1"/>
</dbReference>
<evidence type="ECO:0000256" key="8">
    <source>
        <dbReference type="ARBA" id="ARBA00023242"/>
    </source>
</evidence>
<dbReference type="Gene3D" id="1.10.287.70">
    <property type="match status" value="1"/>
</dbReference>
<dbReference type="SUPFAM" id="SSF81324">
    <property type="entry name" value="Voltage-gated potassium channels"/>
    <property type="match status" value="1"/>
</dbReference>
<dbReference type="GO" id="GO:0044325">
    <property type="term" value="F:transmembrane transporter binding"/>
    <property type="evidence" value="ECO:0007669"/>
    <property type="project" value="UniProtKB-ARBA"/>
</dbReference>
<dbReference type="FunFam" id="2.60.120.10:FF:000024">
    <property type="entry name" value="Cyclic nucleotide-gated ion channel 1"/>
    <property type="match status" value="1"/>
</dbReference>
<dbReference type="PROSITE" id="PS50042">
    <property type="entry name" value="CNMP_BINDING_3"/>
    <property type="match status" value="1"/>
</dbReference>
<feature type="domain" description="Cyclic nucleotide-binding" evidence="14">
    <location>
        <begin position="644"/>
        <end position="726"/>
    </location>
</feature>
<evidence type="ECO:0000256" key="3">
    <source>
        <dbReference type="ARBA" id="ARBA00022448"/>
    </source>
</evidence>
<feature type="transmembrane region" description="Helical" evidence="13">
    <location>
        <begin position="452"/>
        <end position="470"/>
    </location>
</feature>
<accession>A0A5N5J5G7</accession>
<comment type="subcellular location">
    <subcellularLocation>
        <location evidence="1">Nucleus membrane</location>
        <topology evidence="1">Multi-pass membrane protein</topology>
    </subcellularLocation>
</comment>
<dbReference type="InterPro" id="IPR014710">
    <property type="entry name" value="RmlC-like_jellyroll"/>
</dbReference>
<keyword evidence="10" id="KW-0407">Ion channel</keyword>
<dbReference type="Pfam" id="PF00027">
    <property type="entry name" value="cNMP_binding"/>
    <property type="match status" value="1"/>
</dbReference>
<dbReference type="InterPro" id="IPR000595">
    <property type="entry name" value="cNMP-bd_dom"/>
</dbReference>
<reference evidence="16" key="1">
    <citation type="journal article" date="2019" name="Gigascience">
        <title>De novo genome assembly of the endangered Acer yangbiense, a plant species with extremely small populations endemic to Yunnan Province, China.</title>
        <authorList>
            <person name="Yang J."/>
            <person name="Wariss H.M."/>
            <person name="Tao L."/>
            <person name="Zhang R."/>
            <person name="Yun Q."/>
            <person name="Hollingsworth P."/>
            <person name="Dao Z."/>
            <person name="Luo G."/>
            <person name="Guo H."/>
            <person name="Ma Y."/>
            <person name="Sun W."/>
        </authorList>
    </citation>
    <scope>NUCLEOTIDE SEQUENCE [LARGE SCALE GENOMIC DNA]</scope>
    <source>
        <strain evidence="16">cv. br00</strain>
    </source>
</reference>
<feature type="transmembrane region" description="Helical" evidence="13">
    <location>
        <begin position="159"/>
        <end position="177"/>
    </location>
</feature>
<proteinExistence type="inferred from homology"/>
<dbReference type="SUPFAM" id="SSF51206">
    <property type="entry name" value="cAMP-binding domain-like"/>
    <property type="match status" value="2"/>
</dbReference>
<dbReference type="InterPro" id="IPR018490">
    <property type="entry name" value="cNMP-bd_dom_sf"/>
</dbReference>
<gene>
    <name evidence="15" type="ORF">DKX38_028405</name>
</gene>
<keyword evidence="4 13" id="KW-0812">Transmembrane</keyword>
<dbReference type="PANTHER" id="PTHR45651">
    <property type="entry name" value="CYCLIC NUCLEOTIDE-GATED ION CHANNEL 15-RELATED-RELATED"/>
    <property type="match status" value="1"/>
</dbReference>
<evidence type="ECO:0000313" key="16">
    <source>
        <dbReference type="Proteomes" id="UP000326939"/>
    </source>
</evidence>
<evidence type="ECO:0000256" key="7">
    <source>
        <dbReference type="ARBA" id="ARBA00023136"/>
    </source>
</evidence>
<dbReference type="EMBL" id="VDCV01000018">
    <property type="protein sequence ID" value="KAB5514499.1"/>
    <property type="molecule type" value="Genomic_DNA"/>
</dbReference>
<dbReference type="Pfam" id="PF00520">
    <property type="entry name" value="Ion_trans"/>
    <property type="match status" value="1"/>
</dbReference>
<evidence type="ECO:0000256" key="13">
    <source>
        <dbReference type="SAM" id="Phobius"/>
    </source>
</evidence>
<evidence type="ECO:0000256" key="6">
    <source>
        <dbReference type="ARBA" id="ARBA00023065"/>
    </source>
</evidence>
<keyword evidence="8" id="KW-0539">Nucleus</keyword>
<evidence type="ECO:0000256" key="9">
    <source>
        <dbReference type="ARBA" id="ARBA00023286"/>
    </source>
</evidence>
<comment type="similarity">
    <text evidence="2">Belongs to the cyclic nucleotide-gated cation channel (TC 1.A.1.5) family.</text>
</comment>
<evidence type="ECO:0000313" key="15">
    <source>
        <dbReference type="EMBL" id="KAB5514499.1"/>
    </source>
</evidence>
<dbReference type="CDD" id="cd23767">
    <property type="entry name" value="IQCD"/>
    <property type="match status" value="1"/>
</dbReference>
<dbReference type="Gene3D" id="1.10.287.630">
    <property type="entry name" value="Helix hairpin bin"/>
    <property type="match status" value="1"/>
</dbReference>
<keyword evidence="16" id="KW-1185">Reference proteome</keyword>
<keyword evidence="3" id="KW-0813">Transport</keyword>
<keyword evidence="9" id="KW-1071">Ligand-gated ion channel</keyword>
<comment type="function">
    <text evidence="11">Cyclic nucleotide-gated channel involved in the establishment of both rhizobial and mycorrhizal associations. Required for full activation of nuclear-localized Ca(2+) oscillations by Nod and Myc factors. Simultaneous activation of the K(+)-permeable channel DMI1 and the Ca(2+) channel CNGC15 can give rise to sustained Ca(2+) oscillations. May function during fertilization in both female and male gametophytic Ca(2+) signaling.</text>
</comment>
<dbReference type="CDD" id="cd00038">
    <property type="entry name" value="CAP_ED"/>
    <property type="match status" value="1"/>
</dbReference>
<evidence type="ECO:0000259" key="14">
    <source>
        <dbReference type="PROSITE" id="PS50042"/>
    </source>
</evidence>
<feature type="transmembrane region" description="Helical" evidence="13">
    <location>
        <begin position="248"/>
        <end position="269"/>
    </location>
</feature>
<keyword evidence="5 13" id="KW-1133">Transmembrane helix</keyword>
<comment type="caution">
    <text evidence="15">The sequence shown here is derived from an EMBL/GenBank/DDBJ whole genome shotgun (WGS) entry which is preliminary data.</text>
</comment>
<name>A0A5N5J5G7_9ROSI</name>
<dbReference type="AlphaFoldDB" id="A0A5N5J5G7"/>
<dbReference type="InterPro" id="IPR005821">
    <property type="entry name" value="Ion_trans_dom"/>
</dbReference>
<dbReference type="PROSITE" id="PS50096">
    <property type="entry name" value="IQ"/>
    <property type="match status" value="1"/>
</dbReference>
<organism evidence="15 16">
    <name type="scientific">Salix brachista</name>
    <dbReference type="NCBI Taxonomy" id="2182728"/>
    <lineage>
        <taxon>Eukaryota</taxon>
        <taxon>Viridiplantae</taxon>
        <taxon>Streptophyta</taxon>
        <taxon>Embryophyta</taxon>
        <taxon>Tracheophyta</taxon>
        <taxon>Spermatophyta</taxon>
        <taxon>Magnoliopsida</taxon>
        <taxon>eudicotyledons</taxon>
        <taxon>Gunneridae</taxon>
        <taxon>Pentapetalae</taxon>
        <taxon>rosids</taxon>
        <taxon>fabids</taxon>
        <taxon>Malpighiales</taxon>
        <taxon>Salicaceae</taxon>
        <taxon>Saliceae</taxon>
        <taxon>Salix</taxon>
    </lineage>
</organism>
<keyword evidence="6" id="KW-0406">Ion transport</keyword>
<evidence type="ECO:0000256" key="1">
    <source>
        <dbReference type="ARBA" id="ARBA00004232"/>
    </source>
</evidence>
<evidence type="ECO:0000256" key="10">
    <source>
        <dbReference type="ARBA" id="ARBA00023303"/>
    </source>
</evidence>
<keyword evidence="7 13" id="KW-0472">Membrane</keyword>
<evidence type="ECO:0000256" key="12">
    <source>
        <dbReference type="ARBA" id="ARBA00064416"/>
    </source>
</evidence>
<dbReference type="GO" id="GO:0005216">
    <property type="term" value="F:monoatomic ion channel activity"/>
    <property type="evidence" value="ECO:0007669"/>
    <property type="project" value="InterPro"/>
</dbReference>
<feature type="transmembrane region" description="Helical" evidence="13">
    <location>
        <begin position="281"/>
        <end position="300"/>
    </location>
</feature>
<evidence type="ECO:0000256" key="2">
    <source>
        <dbReference type="ARBA" id="ARBA00010486"/>
    </source>
</evidence>
<protein>
    <recommendedName>
        <fullName evidence="14">Cyclic nucleotide-binding domain-containing protein</fullName>
    </recommendedName>
</protein>